<protein>
    <submittedName>
        <fullName evidence="2">Nuclear transport factor 2 family protein</fullName>
    </submittedName>
</protein>
<dbReference type="InterPro" id="IPR037401">
    <property type="entry name" value="SnoaL-like"/>
</dbReference>
<proteinExistence type="predicted"/>
<dbReference type="Gene3D" id="3.10.450.50">
    <property type="match status" value="1"/>
</dbReference>
<dbReference type="AlphaFoldDB" id="A0AAE5A605"/>
<reference evidence="2" key="1">
    <citation type="submission" date="2023-10" db="EMBL/GenBank/DDBJ databases">
        <title>Development of a sustainable strategy for remediation of hydrocarbon-contaminated territories based on the waste exchange concept.</title>
        <authorList>
            <person name="Krivoruchko A."/>
        </authorList>
    </citation>
    <scope>NUCLEOTIDE SEQUENCE</scope>
    <source>
        <strain evidence="2">IEGM 68</strain>
    </source>
</reference>
<sequence>MSTTHHDAFQARLGEMGTAMDAQDLDTLLAYYDDALVFIADGKEMDKAGLEDYVRELWSGESGFSVRVVGMHTCDDVIAVTLEVSAAAVGPSGENVTIHWPMFATYTFDLSTLKVVREVTFTDEPAVAEKFAAVGAA</sequence>
<dbReference type="RefSeq" id="WP_317745580.1">
    <property type="nucleotide sequence ID" value="NZ_JAWLUP010000006.1"/>
</dbReference>
<evidence type="ECO:0000313" key="2">
    <source>
        <dbReference type="EMBL" id="MDV7263994.1"/>
    </source>
</evidence>
<dbReference type="SUPFAM" id="SSF54427">
    <property type="entry name" value="NTF2-like"/>
    <property type="match status" value="1"/>
</dbReference>
<dbReference type="InterPro" id="IPR032710">
    <property type="entry name" value="NTF2-like_dom_sf"/>
</dbReference>
<evidence type="ECO:0000313" key="3">
    <source>
        <dbReference type="Proteomes" id="UP001185863"/>
    </source>
</evidence>
<dbReference type="EMBL" id="JAWLUP010000006">
    <property type="protein sequence ID" value="MDV7263994.1"/>
    <property type="molecule type" value="Genomic_DNA"/>
</dbReference>
<dbReference type="Proteomes" id="UP001185863">
    <property type="component" value="Unassembled WGS sequence"/>
</dbReference>
<accession>A0AAE5A605</accession>
<feature type="domain" description="SnoaL-like" evidence="1">
    <location>
        <begin position="18"/>
        <end position="108"/>
    </location>
</feature>
<evidence type="ECO:0000259" key="1">
    <source>
        <dbReference type="Pfam" id="PF12680"/>
    </source>
</evidence>
<name>A0AAE5A605_9NOCA</name>
<gene>
    <name evidence="2" type="ORF">R4315_05445</name>
</gene>
<organism evidence="2 3">
    <name type="scientific">Rhodococcus oxybenzonivorans</name>
    <dbReference type="NCBI Taxonomy" id="1990687"/>
    <lineage>
        <taxon>Bacteria</taxon>
        <taxon>Bacillati</taxon>
        <taxon>Actinomycetota</taxon>
        <taxon>Actinomycetes</taxon>
        <taxon>Mycobacteriales</taxon>
        <taxon>Nocardiaceae</taxon>
        <taxon>Rhodococcus</taxon>
    </lineage>
</organism>
<dbReference type="Pfam" id="PF12680">
    <property type="entry name" value="SnoaL_2"/>
    <property type="match status" value="1"/>
</dbReference>
<comment type="caution">
    <text evidence="2">The sequence shown here is derived from an EMBL/GenBank/DDBJ whole genome shotgun (WGS) entry which is preliminary data.</text>
</comment>